<feature type="transmembrane region" description="Helical" evidence="2">
    <location>
        <begin position="310"/>
        <end position="340"/>
    </location>
</feature>
<feature type="compositionally biased region" description="Acidic residues" evidence="1">
    <location>
        <begin position="196"/>
        <end position="207"/>
    </location>
</feature>
<feature type="compositionally biased region" description="Basic and acidic residues" evidence="1">
    <location>
        <begin position="176"/>
        <end position="195"/>
    </location>
</feature>
<keyword evidence="2" id="KW-0472">Membrane</keyword>
<keyword evidence="2" id="KW-1133">Transmembrane helix</keyword>
<evidence type="ECO:0000256" key="1">
    <source>
        <dbReference type="SAM" id="MobiDB-lite"/>
    </source>
</evidence>
<feature type="transmembrane region" description="Helical" evidence="2">
    <location>
        <begin position="5"/>
        <end position="26"/>
    </location>
</feature>
<evidence type="ECO:0000313" key="4">
    <source>
        <dbReference type="Proteomes" id="UP000023152"/>
    </source>
</evidence>
<gene>
    <name evidence="3" type="ORF">RFI_22495</name>
</gene>
<feature type="region of interest" description="Disordered" evidence="1">
    <location>
        <begin position="171"/>
        <end position="209"/>
    </location>
</feature>
<accession>X6MLL8</accession>
<dbReference type="Proteomes" id="UP000023152">
    <property type="component" value="Unassembled WGS sequence"/>
</dbReference>
<sequence>NIALIVNVIVVLFEINVILSNTIFIHIDNLAFDVKQISLLHYSYKLIPVLFTEFLCSCFYSLFKQTRKKIKKSKLSVNLLSLVLHSPESQSQLQLMANPSNSGRLLPSESFTLPSRLKAIPARASAPMFVAMPVQMPLPVQPQVVIFSQQQQQPLMSLPKAVVVKPVLATPTPKQKMPDQKEIVEDQRGRRNYNKEEEEENNDDEEQNRDCGTIISEMGGIDTHPPLPASYQSSFAPVCALHLYLCQYAYVQNKSDVIENLLNDILDNVNDIEDCGHCTIFSKIREILGNITIINDLFLRNIVTMQKISFFLSIVVILLLECLQIRNNIFFLNIFIFVFVDIDKFNLLQHTTRFVLTCNVDNLSELLIDKQLLQHLYKSFVLIILNLILLLYYYFLKKKFKKNERITS</sequence>
<keyword evidence="4" id="KW-1185">Reference proteome</keyword>
<feature type="transmembrane region" description="Helical" evidence="2">
    <location>
        <begin position="46"/>
        <end position="63"/>
    </location>
</feature>
<name>X6MLL8_RETFI</name>
<feature type="non-terminal residue" evidence="3">
    <location>
        <position position="1"/>
    </location>
</feature>
<keyword evidence="2" id="KW-0812">Transmembrane</keyword>
<protein>
    <submittedName>
        <fullName evidence="3">Uncharacterized protein</fullName>
    </submittedName>
</protein>
<feature type="transmembrane region" description="Helical" evidence="2">
    <location>
        <begin position="376"/>
        <end position="396"/>
    </location>
</feature>
<comment type="caution">
    <text evidence="3">The sequence shown here is derived from an EMBL/GenBank/DDBJ whole genome shotgun (WGS) entry which is preliminary data.</text>
</comment>
<dbReference type="AlphaFoldDB" id="X6MLL8"/>
<reference evidence="3 4" key="1">
    <citation type="journal article" date="2013" name="Curr. Biol.">
        <title>The Genome of the Foraminiferan Reticulomyxa filosa.</title>
        <authorList>
            <person name="Glockner G."/>
            <person name="Hulsmann N."/>
            <person name="Schleicher M."/>
            <person name="Noegel A.A."/>
            <person name="Eichinger L."/>
            <person name="Gallinger C."/>
            <person name="Pawlowski J."/>
            <person name="Sierra R."/>
            <person name="Euteneuer U."/>
            <person name="Pillet L."/>
            <person name="Moustafa A."/>
            <person name="Platzer M."/>
            <person name="Groth M."/>
            <person name="Szafranski K."/>
            <person name="Schliwa M."/>
        </authorList>
    </citation>
    <scope>NUCLEOTIDE SEQUENCE [LARGE SCALE GENOMIC DNA]</scope>
</reference>
<proteinExistence type="predicted"/>
<evidence type="ECO:0000313" key="3">
    <source>
        <dbReference type="EMBL" id="ETO14873.1"/>
    </source>
</evidence>
<evidence type="ECO:0000256" key="2">
    <source>
        <dbReference type="SAM" id="Phobius"/>
    </source>
</evidence>
<dbReference type="EMBL" id="ASPP01019692">
    <property type="protein sequence ID" value="ETO14873.1"/>
    <property type="molecule type" value="Genomic_DNA"/>
</dbReference>
<organism evidence="3 4">
    <name type="scientific">Reticulomyxa filosa</name>
    <dbReference type="NCBI Taxonomy" id="46433"/>
    <lineage>
        <taxon>Eukaryota</taxon>
        <taxon>Sar</taxon>
        <taxon>Rhizaria</taxon>
        <taxon>Retaria</taxon>
        <taxon>Foraminifera</taxon>
        <taxon>Monothalamids</taxon>
        <taxon>Reticulomyxidae</taxon>
        <taxon>Reticulomyxa</taxon>
    </lineage>
</organism>